<dbReference type="PIRSF" id="PIRSF000112">
    <property type="entry name" value="Glycerol_dehydrogenase"/>
    <property type="match status" value="1"/>
</dbReference>
<dbReference type="GO" id="GO:0005829">
    <property type="term" value="C:cytosol"/>
    <property type="evidence" value="ECO:0007669"/>
    <property type="project" value="TreeGrafter"/>
</dbReference>
<feature type="binding site" evidence="11">
    <location>
        <position position="123"/>
    </location>
    <ligand>
        <name>NAD(+)</name>
        <dbReference type="ChEBI" id="CHEBI:57540"/>
    </ligand>
</feature>
<evidence type="ECO:0000256" key="7">
    <source>
        <dbReference type="ARBA" id="ARBA00040132"/>
    </source>
</evidence>
<dbReference type="PROSITE" id="PS00060">
    <property type="entry name" value="ADH_IRON_2"/>
    <property type="match status" value="1"/>
</dbReference>
<dbReference type="NCBIfam" id="NF006941">
    <property type="entry name" value="PRK09423.1"/>
    <property type="match status" value="1"/>
</dbReference>
<dbReference type="RefSeq" id="WP_012468794.1">
    <property type="nucleotide sequence ID" value="NC_010814.1"/>
</dbReference>
<keyword evidence="3" id="KW-0560">Oxidoreductase</keyword>
<dbReference type="AlphaFoldDB" id="B3E4C3"/>
<dbReference type="InterPro" id="IPR001670">
    <property type="entry name" value="ADH_Fe/GldA"/>
</dbReference>
<sequence>MLNKAMFPGKYLQGAAALNELPALVQLFGRQGLILASATACDRILPDSGIDLKRHNLSLERFNGECCEQELTRLAAVIKAKQVDVLVGMGGGKAIDTAKIAADRAGIPVIIVPTIASTDAPCSGCAVLYSAQGVFESVYYQRSNPAAVLVDSAIIVRAPVRFLVAGMGDALATWFEARSCHATRSANACGGLSTLTGLNLARLCYDTLLRYGAAAKTAAEQQIITPALEHIIEANTLLSGIGFESGGLASAHSIHNGLTALAETHAFYHGEKVAFGLLAGLQLIDAPPEEINEVYRFCEAVGLPTTLAAVGLAGCGRDRLLQVAQKACAPEECIHHEAGSITPDKVLNAMLAADAIGTRRKSV</sequence>
<feature type="binding site" evidence="10">
    <location>
        <position position="119"/>
    </location>
    <ligand>
        <name>glycerol</name>
        <dbReference type="ChEBI" id="CHEBI:17754"/>
    </ligand>
</feature>
<comment type="pathway">
    <text evidence="5">Polyol metabolism; glycerol fermentation; glycerone phosphate from glycerol (oxidative route): step 1/2.</text>
</comment>
<keyword evidence="4 11" id="KW-0520">NAD</keyword>
<evidence type="ECO:0000256" key="6">
    <source>
        <dbReference type="ARBA" id="ARBA00039147"/>
    </source>
</evidence>
<accession>B3E4C3</accession>
<protein>
    <recommendedName>
        <fullName evidence="7">Glycerol dehydrogenase</fullName>
        <ecNumber evidence="6">1.1.1.6</ecNumber>
    </recommendedName>
</protein>
<dbReference type="KEGG" id="glo:Glov_0712"/>
<name>B3E4C3_TRIL1</name>
<dbReference type="Pfam" id="PF00465">
    <property type="entry name" value="Fe-ADH"/>
    <property type="match status" value="1"/>
</dbReference>
<feature type="domain" description="Alcohol dehydrogenase iron-type/glycerol dehydrogenase GldA" evidence="12">
    <location>
        <begin position="8"/>
        <end position="151"/>
    </location>
</feature>
<dbReference type="STRING" id="398767.Glov_0712"/>
<evidence type="ECO:0000256" key="2">
    <source>
        <dbReference type="ARBA" id="ARBA00022723"/>
    </source>
</evidence>
<dbReference type="PROSITE" id="PS00913">
    <property type="entry name" value="ADH_IRON_1"/>
    <property type="match status" value="1"/>
</dbReference>
<dbReference type="Gene3D" id="3.40.50.1970">
    <property type="match status" value="1"/>
</dbReference>
<feature type="binding site" evidence="9">
    <location>
        <position position="269"/>
    </location>
    <ligand>
        <name>glycerol</name>
        <dbReference type="ChEBI" id="CHEBI:17754"/>
    </ligand>
</feature>
<keyword evidence="9" id="KW-0862">Zinc</keyword>
<organism evidence="13 14">
    <name type="scientific">Trichlorobacter lovleyi (strain ATCC BAA-1151 / DSM 17278 / SZ)</name>
    <name type="common">Geobacter lovleyi</name>
    <dbReference type="NCBI Taxonomy" id="398767"/>
    <lineage>
        <taxon>Bacteria</taxon>
        <taxon>Pseudomonadati</taxon>
        <taxon>Thermodesulfobacteriota</taxon>
        <taxon>Desulfuromonadia</taxon>
        <taxon>Geobacterales</taxon>
        <taxon>Geobacteraceae</taxon>
        <taxon>Trichlorobacter</taxon>
    </lineage>
</organism>
<evidence type="ECO:0000256" key="8">
    <source>
        <dbReference type="ARBA" id="ARBA00049006"/>
    </source>
</evidence>
<dbReference type="CDD" id="cd08170">
    <property type="entry name" value="GlyDH"/>
    <property type="match status" value="1"/>
</dbReference>
<dbReference type="Proteomes" id="UP000002420">
    <property type="component" value="Chromosome"/>
</dbReference>
<comment type="catalytic activity">
    <reaction evidence="8">
        <text>glycerol + NAD(+) = dihydroxyacetone + NADH + H(+)</text>
        <dbReference type="Rhea" id="RHEA:13769"/>
        <dbReference type="ChEBI" id="CHEBI:15378"/>
        <dbReference type="ChEBI" id="CHEBI:16016"/>
        <dbReference type="ChEBI" id="CHEBI:17754"/>
        <dbReference type="ChEBI" id="CHEBI:57540"/>
        <dbReference type="ChEBI" id="CHEBI:57945"/>
        <dbReference type="EC" id="1.1.1.6"/>
    </reaction>
</comment>
<evidence type="ECO:0000256" key="10">
    <source>
        <dbReference type="PIRSR" id="PIRSR000112-2"/>
    </source>
</evidence>
<evidence type="ECO:0000313" key="14">
    <source>
        <dbReference type="Proteomes" id="UP000002420"/>
    </source>
</evidence>
<dbReference type="Gene3D" id="1.20.1090.10">
    <property type="entry name" value="Dehydroquinate synthase-like - alpha domain"/>
    <property type="match status" value="1"/>
</dbReference>
<evidence type="ECO:0000256" key="1">
    <source>
        <dbReference type="ARBA" id="ARBA00007358"/>
    </source>
</evidence>
<evidence type="ECO:0000313" key="13">
    <source>
        <dbReference type="EMBL" id="ACD94438.1"/>
    </source>
</evidence>
<proteinExistence type="inferred from homology"/>
<evidence type="ECO:0000256" key="9">
    <source>
        <dbReference type="PIRSR" id="PIRSR000112-1"/>
    </source>
</evidence>
<evidence type="ECO:0000256" key="11">
    <source>
        <dbReference type="PIRSR" id="PIRSR000112-3"/>
    </source>
</evidence>
<keyword evidence="14" id="KW-1185">Reference proteome</keyword>
<comment type="similarity">
    <text evidence="1">Belongs to the iron-containing alcohol dehydrogenase family.</text>
</comment>
<dbReference type="PANTHER" id="PTHR43616:SF5">
    <property type="entry name" value="GLYCEROL DEHYDROGENASE 1"/>
    <property type="match status" value="1"/>
</dbReference>
<feature type="binding site" evidence="9">
    <location>
        <position position="252"/>
    </location>
    <ligand>
        <name>glycerol</name>
        <dbReference type="ChEBI" id="CHEBI:17754"/>
    </ligand>
</feature>
<reference evidence="13 14" key="1">
    <citation type="submission" date="2008-05" db="EMBL/GenBank/DDBJ databases">
        <title>Complete sequence of chromosome of Geobacter lovleyi SZ.</title>
        <authorList>
            <consortium name="US DOE Joint Genome Institute"/>
            <person name="Lucas S."/>
            <person name="Copeland A."/>
            <person name="Lapidus A."/>
            <person name="Glavina del Rio T."/>
            <person name="Dalin E."/>
            <person name="Tice H."/>
            <person name="Bruce D."/>
            <person name="Goodwin L."/>
            <person name="Pitluck S."/>
            <person name="Chertkov O."/>
            <person name="Meincke L."/>
            <person name="Brettin T."/>
            <person name="Detter J.C."/>
            <person name="Han C."/>
            <person name="Tapia R."/>
            <person name="Kuske C.R."/>
            <person name="Schmutz J."/>
            <person name="Larimer F."/>
            <person name="Land M."/>
            <person name="Hauser L."/>
            <person name="Kyrpides N."/>
            <person name="Mikhailova N."/>
            <person name="Sung Y."/>
            <person name="Fletcher K.E."/>
            <person name="Ritalahti K.M."/>
            <person name="Loeffler F.E."/>
            <person name="Richardson P."/>
        </authorList>
    </citation>
    <scope>NUCLEOTIDE SEQUENCE [LARGE SCALE GENOMIC DNA]</scope>
    <source>
        <strain evidence="14">ATCC BAA-1151 / DSM 17278 / SZ</strain>
    </source>
</reference>
<keyword evidence="2 9" id="KW-0479">Metal-binding</keyword>
<dbReference type="OrthoDB" id="5198708at2"/>
<gene>
    <name evidence="13" type="ordered locus">Glov_0712</name>
</gene>
<evidence type="ECO:0000256" key="4">
    <source>
        <dbReference type="ARBA" id="ARBA00023027"/>
    </source>
</evidence>
<dbReference type="SUPFAM" id="SSF56796">
    <property type="entry name" value="Dehydroquinate synthase-like"/>
    <property type="match status" value="1"/>
</dbReference>
<feature type="binding site" evidence="9">
    <location>
        <position position="169"/>
    </location>
    <ligand>
        <name>glycerol</name>
        <dbReference type="ChEBI" id="CHEBI:17754"/>
    </ligand>
</feature>
<dbReference type="GO" id="GO:0046872">
    <property type="term" value="F:metal ion binding"/>
    <property type="evidence" value="ECO:0007669"/>
    <property type="project" value="UniProtKB-KW"/>
</dbReference>
<feature type="binding site" evidence="11">
    <location>
        <begin position="92"/>
        <end position="96"/>
    </location>
    <ligand>
        <name>NAD(+)</name>
        <dbReference type="ChEBI" id="CHEBI:57540"/>
    </ligand>
</feature>
<evidence type="ECO:0000256" key="5">
    <source>
        <dbReference type="ARBA" id="ARBA00037918"/>
    </source>
</evidence>
<dbReference type="EMBL" id="CP001089">
    <property type="protein sequence ID" value="ACD94438.1"/>
    <property type="molecule type" value="Genomic_DNA"/>
</dbReference>
<dbReference type="GO" id="GO:0008888">
    <property type="term" value="F:glycerol dehydrogenase (NAD+) activity"/>
    <property type="evidence" value="ECO:0007669"/>
    <property type="project" value="UniProtKB-EC"/>
</dbReference>
<feature type="binding site" evidence="11">
    <location>
        <begin position="114"/>
        <end position="117"/>
    </location>
    <ligand>
        <name>NAD(+)</name>
        <dbReference type="ChEBI" id="CHEBI:57540"/>
    </ligand>
</feature>
<dbReference type="InterPro" id="IPR016205">
    <property type="entry name" value="Glycerol_DH"/>
</dbReference>
<evidence type="ECO:0000259" key="12">
    <source>
        <dbReference type="Pfam" id="PF00465"/>
    </source>
</evidence>
<dbReference type="HOGENOM" id="CLU_044754_1_0_7"/>
<feature type="binding site" evidence="11">
    <location>
        <position position="129"/>
    </location>
    <ligand>
        <name>NAD(+)</name>
        <dbReference type="ChEBI" id="CHEBI:57540"/>
    </ligand>
</feature>
<dbReference type="InterPro" id="IPR018211">
    <property type="entry name" value="ADH_Fe_CS"/>
</dbReference>
<dbReference type="PANTHER" id="PTHR43616">
    <property type="entry name" value="GLYCEROL DEHYDROGENASE"/>
    <property type="match status" value="1"/>
</dbReference>
<dbReference type="EC" id="1.1.1.6" evidence="6"/>
<evidence type="ECO:0000256" key="3">
    <source>
        <dbReference type="ARBA" id="ARBA00023002"/>
    </source>
</evidence>
<dbReference type="eggNOG" id="COG0371">
    <property type="taxonomic scope" value="Bacteria"/>
</dbReference>
<comment type="cofactor">
    <cofactor evidence="9">
        <name>Zn(2+)</name>
        <dbReference type="ChEBI" id="CHEBI:29105"/>
    </cofactor>
    <text evidence="9">Binds 1 zinc ion per subunit.</text>
</comment>